<evidence type="ECO:0000256" key="3">
    <source>
        <dbReference type="ARBA" id="ARBA00022723"/>
    </source>
</evidence>
<comment type="similarity">
    <text evidence="2">Belongs to the sulfatase family.</text>
</comment>
<dbReference type="GO" id="GO:0046872">
    <property type="term" value="F:metal ion binding"/>
    <property type="evidence" value="ECO:0007669"/>
    <property type="project" value="UniProtKB-KW"/>
</dbReference>
<dbReference type="Gene3D" id="3.40.720.10">
    <property type="entry name" value="Alkaline Phosphatase, subunit A"/>
    <property type="match status" value="1"/>
</dbReference>
<evidence type="ECO:0000256" key="6">
    <source>
        <dbReference type="ARBA" id="ARBA00022837"/>
    </source>
</evidence>
<feature type="signal peptide" evidence="7">
    <location>
        <begin position="1"/>
        <end position="31"/>
    </location>
</feature>
<name>E8Z660_PFIPI</name>
<organism evidence="9">
    <name type="scientific">Pfiesteria piscicida</name>
    <name type="common">Phantom dinoflagellate</name>
    <dbReference type="NCBI Taxonomy" id="71001"/>
    <lineage>
        <taxon>Eukaryota</taxon>
        <taxon>Sar</taxon>
        <taxon>Alveolata</taxon>
        <taxon>Dinophyceae</taxon>
        <taxon>Peridiniales</taxon>
        <taxon>Pfiesteriaceae</taxon>
        <taxon>Pfiesteria</taxon>
    </lineage>
</organism>
<reference evidence="9" key="1">
    <citation type="submission" date="2008-12" db="EMBL/GenBank/DDBJ databases">
        <authorList>
            <person name="Zhang H."/>
            <person name="Lin S."/>
        </authorList>
    </citation>
    <scope>NUCLEOTIDE SEQUENCE</scope>
    <source>
        <strain evidence="9">CCMP1831</strain>
    </source>
</reference>
<dbReference type="PANTHER" id="PTHR42693:SF42">
    <property type="entry name" value="ARYLSULFATASE G"/>
    <property type="match status" value="1"/>
</dbReference>
<sequence length="259" mass="28420">AAMCRRSRRCGLSLRLGFVAICASWPTCCLSGYQDPIRESTSRRPNIVFVMVDNFGYGDLGSYGGGAVRGVPTPRLDDLARQGLRLTNFNVEPECTPSRSALMTGRMPIRSGTDRVAMVGMPDGLAPCEYTLAQLLSDAGYTTAHYGKWHLGSALDRLPNARGFDEWFGIPRTSNEAVGPQQPGFRPDIPLMPVLKGTKGAASAEVWPYDFEARMLMDRNLTELAVAFIKAHRNDEKPFFFVRSVYLASLTSFGSSGFC</sequence>
<evidence type="ECO:0000259" key="8">
    <source>
        <dbReference type="Pfam" id="PF00884"/>
    </source>
</evidence>
<feature type="chain" id="PRO_5003235571" evidence="7">
    <location>
        <begin position="32"/>
        <end position="259"/>
    </location>
</feature>
<evidence type="ECO:0000256" key="4">
    <source>
        <dbReference type="ARBA" id="ARBA00022729"/>
    </source>
</evidence>
<keyword evidence="6" id="KW-0106">Calcium</keyword>
<keyword evidence="5" id="KW-0378">Hydrolase</keyword>
<dbReference type="GO" id="GO:0004065">
    <property type="term" value="F:arylsulfatase activity"/>
    <property type="evidence" value="ECO:0007669"/>
    <property type="project" value="TreeGrafter"/>
</dbReference>
<dbReference type="InterPro" id="IPR050738">
    <property type="entry name" value="Sulfatase"/>
</dbReference>
<evidence type="ECO:0000256" key="1">
    <source>
        <dbReference type="ARBA" id="ARBA00001913"/>
    </source>
</evidence>
<evidence type="ECO:0000256" key="7">
    <source>
        <dbReference type="SAM" id="SignalP"/>
    </source>
</evidence>
<accession>E8Z660</accession>
<reference evidence="9" key="2">
    <citation type="book" date="2010" name="PROCEEDINGS OF 13TH INTERNATIONAL CONFERENCE ON HARMFUL ALGAE" publisher="International Society For The Study of Harmful Algae" city="Hong Kong, China">
        <title>Dinoflagellate meta-transcriptomics enabled by spliced leader.</title>
        <editorList>
            <person name="Unknown A."/>
        </editorList>
        <authorList>
            <person name="Lin S."/>
            <person name="Zhang H."/>
        </authorList>
    </citation>
    <scope>NUCLEOTIDE SEQUENCE</scope>
    <source>
        <strain evidence="9">CCMP1831</strain>
    </source>
</reference>
<dbReference type="EMBL" id="FJ599886">
    <property type="protein sequence ID" value="ACU44940.1"/>
    <property type="molecule type" value="mRNA"/>
</dbReference>
<evidence type="ECO:0000256" key="5">
    <source>
        <dbReference type="ARBA" id="ARBA00022801"/>
    </source>
</evidence>
<dbReference type="Pfam" id="PF00884">
    <property type="entry name" value="Sulfatase"/>
    <property type="match status" value="1"/>
</dbReference>
<dbReference type="InterPro" id="IPR000917">
    <property type="entry name" value="Sulfatase_N"/>
</dbReference>
<dbReference type="AlphaFoldDB" id="E8Z660"/>
<dbReference type="InterPro" id="IPR017850">
    <property type="entry name" value="Alkaline_phosphatase_core_sf"/>
</dbReference>
<proteinExistence type="evidence at transcript level"/>
<dbReference type="SUPFAM" id="SSF53649">
    <property type="entry name" value="Alkaline phosphatase-like"/>
    <property type="match status" value="1"/>
</dbReference>
<comment type="cofactor">
    <cofactor evidence="1">
        <name>Ca(2+)</name>
        <dbReference type="ChEBI" id="CHEBI:29108"/>
    </cofactor>
</comment>
<protein>
    <submittedName>
        <fullName evidence="9">Steroid sulfatase-like</fullName>
    </submittedName>
</protein>
<evidence type="ECO:0000313" key="9">
    <source>
        <dbReference type="EMBL" id="ACU44940.1"/>
    </source>
</evidence>
<feature type="domain" description="Sulfatase N-terminal" evidence="8">
    <location>
        <begin position="45"/>
        <end position="242"/>
    </location>
</feature>
<feature type="non-terminal residue" evidence="9">
    <location>
        <position position="1"/>
    </location>
</feature>
<keyword evidence="4 7" id="KW-0732">Signal</keyword>
<dbReference type="PANTHER" id="PTHR42693">
    <property type="entry name" value="ARYLSULFATASE FAMILY MEMBER"/>
    <property type="match status" value="1"/>
</dbReference>
<evidence type="ECO:0000256" key="2">
    <source>
        <dbReference type="ARBA" id="ARBA00008779"/>
    </source>
</evidence>
<keyword evidence="3" id="KW-0479">Metal-binding</keyword>